<proteinExistence type="inferred from homology"/>
<dbReference type="NCBIfam" id="TIGR01145">
    <property type="entry name" value="ATP_synt_delta"/>
    <property type="match status" value="1"/>
</dbReference>
<dbReference type="GO" id="GO:0046933">
    <property type="term" value="F:proton-transporting ATP synthase activity, rotational mechanism"/>
    <property type="evidence" value="ECO:0007669"/>
    <property type="project" value="UniProtKB-UniRule"/>
</dbReference>
<dbReference type="Proteomes" id="UP000027182">
    <property type="component" value="Chromosome"/>
</dbReference>
<evidence type="ECO:0000313" key="9">
    <source>
        <dbReference type="Proteomes" id="UP000027182"/>
    </source>
</evidence>
<dbReference type="RefSeq" id="WP_013954808.1">
    <property type="nucleotide sequence ID" value="NZ_CP005933.1"/>
</dbReference>
<comment type="subcellular location">
    <subcellularLocation>
        <location evidence="7">Cell membrane</location>
        <topology evidence="7">Peripheral membrane protein</topology>
    </subcellularLocation>
    <subcellularLocation>
        <location evidence="1">Membrane</location>
    </subcellularLocation>
</comment>
<dbReference type="KEGG" id="mbq:K668_02060"/>
<dbReference type="InterPro" id="IPR026015">
    <property type="entry name" value="ATP_synth_OSCP/delta_N_sf"/>
</dbReference>
<dbReference type="PRINTS" id="PR00125">
    <property type="entry name" value="ATPASEDELTA"/>
</dbReference>
<evidence type="ECO:0000256" key="6">
    <source>
        <dbReference type="ARBA" id="ARBA00023310"/>
    </source>
</evidence>
<protein>
    <recommendedName>
        <fullName evidence="7">ATP synthase subunit delta</fullName>
    </recommendedName>
    <alternativeName>
        <fullName evidence="7">ATP synthase F(1) sector subunit delta</fullName>
    </alternativeName>
    <alternativeName>
        <fullName evidence="7">F-type ATPase subunit delta</fullName>
        <shortName evidence="7">F-ATPase subunit delta</shortName>
    </alternativeName>
</protein>
<evidence type="ECO:0000256" key="5">
    <source>
        <dbReference type="ARBA" id="ARBA00023136"/>
    </source>
</evidence>
<gene>
    <name evidence="7" type="primary">atpH</name>
    <name evidence="8" type="ORF">K668_02060</name>
</gene>
<dbReference type="HAMAP" id="MF_01416">
    <property type="entry name" value="ATP_synth_delta_bact"/>
    <property type="match status" value="1"/>
</dbReference>
<accession>A0A059Y3Q3</accession>
<keyword evidence="3 7" id="KW-0375">Hydrogen ion transport</keyword>
<keyword evidence="7" id="KW-0139">CF(1)</keyword>
<dbReference type="PATRIC" id="fig|1316930.3.peg.423"/>
<name>A0A059Y3Q3_MYCBV</name>
<keyword evidence="5 7" id="KW-0472">Membrane</keyword>
<evidence type="ECO:0000313" key="8">
    <source>
        <dbReference type="EMBL" id="AIA33990.1"/>
    </source>
</evidence>
<sequence length="186" mass="21398">MYIKANADSYALALYDLHKEEDSVRSTYENILSFYELLCNDRAISSFFNSSKIAVEKKYELTYEIVQYDEKLKTFANFLKLLIAKNNSSLLQQALSIYIHIVEDDLNIIRAKLISAFEIDNELKIKIIQKLEQKYNKKIVLNTYIDKSLIFGFKIVIGNDIIEHNAKADLEKISSLINDKNGGLNG</sequence>
<evidence type="ECO:0000256" key="2">
    <source>
        <dbReference type="ARBA" id="ARBA00022448"/>
    </source>
</evidence>
<keyword evidence="7" id="KW-1003">Cell membrane</keyword>
<reference evidence="8 9" key="1">
    <citation type="submission" date="2013-04" db="EMBL/GenBank/DDBJ databases">
        <authorList>
            <person name="Lin L."/>
            <person name="Zeng Z."/>
            <person name="Xie J."/>
            <person name="Luo L."/>
            <person name="Yang Z."/>
            <person name="Liang W."/>
            <person name="Lin H."/>
            <person name="Dong C."/>
            <person name="Sun Y."/>
        </authorList>
    </citation>
    <scope>NUCLEOTIDE SEQUENCE [LARGE SCALE GENOMIC DNA]</scope>
    <source>
        <strain evidence="8 9">CQ-W70</strain>
    </source>
</reference>
<comment type="function">
    <text evidence="7">F(1)F(0) ATP synthase produces ATP from ADP in the presence of a proton or sodium gradient. F-type ATPases consist of two structural domains, F(1) containing the extramembraneous catalytic core and F(0) containing the membrane proton channel, linked together by a central stalk and a peripheral stalk. During catalysis, ATP synthesis in the catalytic domain of F(1) is coupled via a rotary mechanism of the central stalk subunits to proton translocation.</text>
</comment>
<dbReference type="SUPFAM" id="SSF47928">
    <property type="entry name" value="N-terminal domain of the delta subunit of the F1F0-ATP synthase"/>
    <property type="match status" value="1"/>
</dbReference>
<evidence type="ECO:0000256" key="3">
    <source>
        <dbReference type="ARBA" id="ARBA00022781"/>
    </source>
</evidence>
<organism evidence="8 9">
    <name type="scientific">Mycoplasmopsis bovis CQ-W70</name>
    <dbReference type="NCBI Taxonomy" id="1316930"/>
    <lineage>
        <taxon>Bacteria</taxon>
        <taxon>Bacillati</taxon>
        <taxon>Mycoplasmatota</taxon>
        <taxon>Mycoplasmoidales</taxon>
        <taxon>Metamycoplasmataceae</taxon>
        <taxon>Mycoplasmopsis</taxon>
    </lineage>
</organism>
<dbReference type="EMBL" id="CP005933">
    <property type="protein sequence ID" value="AIA33990.1"/>
    <property type="molecule type" value="Genomic_DNA"/>
</dbReference>
<evidence type="ECO:0000256" key="4">
    <source>
        <dbReference type="ARBA" id="ARBA00023065"/>
    </source>
</evidence>
<comment type="function">
    <text evidence="7">This protein is part of the stalk that links CF(0) to CF(1). It either transmits conformational changes from CF(0) to CF(1) or is implicated in proton conduction.</text>
</comment>
<dbReference type="Gene3D" id="1.10.520.20">
    <property type="entry name" value="N-terminal domain of the delta subunit of the F1F0-ATP synthase"/>
    <property type="match status" value="1"/>
</dbReference>
<evidence type="ECO:0000256" key="7">
    <source>
        <dbReference type="HAMAP-Rule" id="MF_01416"/>
    </source>
</evidence>
<dbReference type="Pfam" id="PF00213">
    <property type="entry name" value="OSCP"/>
    <property type="match status" value="1"/>
</dbReference>
<keyword evidence="4 7" id="KW-0406">Ion transport</keyword>
<dbReference type="HOGENOM" id="CLU_085114_4_2_14"/>
<keyword evidence="6 7" id="KW-0066">ATP synthesis</keyword>
<comment type="similarity">
    <text evidence="7">Belongs to the ATPase delta chain family.</text>
</comment>
<evidence type="ECO:0000256" key="1">
    <source>
        <dbReference type="ARBA" id="ARBA00004370"/>
    </source>
</evidence>
<dbReference type="InterPro" id="IPR000711">
    <property type="entry name" value="ATPase_OSCP/dsu"/>
</dbReference>
<keyword evidence="2 7" id="KW-0813">Transport</keyword>
<dbReference type="PANTHER" id="PTHR11910">
    <property type="entry name" value="ATP SYNTHASE DELTA CHAIN"/>
    <property type="match status" value="1"/>
</dbReference>
<dbReference type="AlphaFoldDB" id="A0A059Y3Q3"/>
<dbReference type="GO" id="GO:0005886">
    <property type="term" value="C:plasma membrane"/>
    <property type="evidence" value="ECO:0007669"/>
    <property type="project" value="UniProtKB-SubCell"/>
</dbReference>
<dbReference type="GO" id="GO:0045259">
    <property type="term" value="C:proton-transporting ATP synthase complex"/>
    <property type="evidence" value="ECO:0007669"/>
    <property type="project" value="UniProtKB-KW"/>
</dbReference>